<feature type="region of interest" description="Disordered" evidence="5">
    <location>
        <begin position="1"/>
        <end position="62"/>
    </location>
</feature>
<dbReference type="Pfam" id="PF15341">
    <property type="entry name" value="SLX9"/>
    <property type="match status" value="1"/>
</dbReference>
<dbReference type="AlphaFoldDB" id="A0A4U7B959"/>
<feature type="region of interest" description="Disordered" evidence="5">
    <location>
        <begin position="108"/>
        <end position="226"/>
    </location>
</feature>
<comment type="subcellular location">
    <subcellularLocation>
        <location evidence="1">Nucleus</location>
        <location evidence="1">Nucleolus</location>
    </subcellularLocation>
</comment>
<dbReference type="Proteomes" id="UP000308133">
    <property type="component" value="Unassembled WGS sequence"/>
</dbReference>
<feature type="compositionally biased region" description="Polar residues" evidence="5">
    <location>
        <begin position="215"/>
        <end position="226"/>
    </location>
</feature>
<organism evidence="6 7">
    <name type="scientific">Elsinoe australis</name>
    <dbReference type="NCBI Taxonomy" id="40998"/>
    <lineage>
        <taxon>Eukaryota</taxon>
        <taxon>Fungi</taxon>
        <taxon>Dikarya</taxon>
        <taxon>Ascomycota</taxon>
        <taxon>Pezizomycotina</taxon>
        <taxon>Dothideomycetes</taxon>
        <taxon>Dothideomycetidae</taxon>
        <taxon>Myriangiales</taxon>
        <taxon>Elsinoaceae</taxon>
        <taxon>Elsinoe</taxon>
    </lineage>
</organism>
<dbReference type="GO" id="GO:0030686">
    <property type="term" value="C:90S preribosome"/>
    <property type="evidence" value="ECO:0007669"/>
    <property type="project" value="InterPro"/>
</dbReference>
<feature type="compositionally biased region" description="Basic and acidic residues" evidence="5">
    <location>
        <begin position="174"/>
        <end position="183"/>
    </location>
</feature>
<name>A0A4U7B959_9PEZI</name>
<comment type="caution">
    <text evidence="6">The sequence shown here is derived from an EMBL/GenBank/DDBJ whole genome shotgun (WGS) entry which is preliminary data.</text>
</comment>
<dbReference type="GO" id="GO:0000462">
    <property type="term" value="P:maturation of SSU-rRNA from tricistronic rRNA transcript (SSU-rRNA, 5.8S rRNA, LSU-rRNA)"/>
    <property type="evidence" value="ECO:0007669"/>
    <property type="project" value="InterPro"/>
</dbReference>
<dbReference type="EMBL" id="PTQR01000017">
    <property type="protein sequence ID" value="TKX26070.1"/>
    <property type="molecule type" value="Genomic_DNA"/>
</dbReference>
<keyword evidence="4" id="KW-0539">Nucleus</keyword>
<accession>A0A4U7B959</accession>
<comment type="similarity">
    <text evidence="2">Belongs to the SLX9 family.</text>
</comment>
<evidence type="ECO:0000256" key="2">
    <source>
        <dbReference type="ARBA" id="ARBA00011022"/>
    </source>
</evidence>
<feature type="compositionally biased region" description="Basic and acidic residues" evidence="5">
    <location>
        <begin position="151"/>
        <end position="160"/>
    </location>
</feature>
<evidence type="ECO:0000313" key="7">
    <source>
        <dbReference type="Proteomes" id="UP000308133"/>
    </source>
</evidence>
<evidence type="ECO:0000256" key="3">
    <source>
        <dbReference type="ARBA" id="ARBA00021321"/>
    </source>
</evidence>
<evidence type="ECO:0000256" key="4">
    <source>
        <dbReference type="ARBA" id="ARBA00023242"/>
    </source>
</evidence>
<dbReference type="GO" id="GO:0005730">
    <property type="term" value="C:nucleolus"/>
    <property type="evidence" value="ECO:0007669"/>
    <property type="project" value="UniProtKB-SubCell"/>
</dbReference>
<sequence>MAPVKKKARARMRARTTSRTTPRMIPHQDHAVQDAGIDGNAHVEPDSSPFSSFTVNKKDKQRIRHSALLHRIAKSAPGSVKKRRRPSKKLAADLGGLLGALPEVETFKGRETGDEADDEWQGIPDEDEDGGSMQLPQELARIANAKRRRKVDTGKMEMKTMKSRPGAMKKKAKLERAERDRFAKNMAQMAPAAQGGQGEVSSSDRWSALRGFIGQTMQQSPLFQSG</sequence>
<gene>
    <name evidence="6" type="ORF">C1H76_1646</name>
</gene>
<feature type="compositionally biased region" description="Basic residues" evidence="5">
    <location>
        <begin position="1"/>
        <end position="16"/>
    </location>
</feature>
<protein>
    <recommendedName>
        <fullName evidence="3">Ribosome biogenesis protein SLX9</fullName>
    </recommendedName>
</protein>
<reference evidence="6 7" key="1">
    <citation type="submission" date="2018-02" db="EMBL/GenBank/DDBJ databases">
        <title>Draft genome sequences of Elsinoe sp., causing black scab on jojoba.</title>
        <authorList>
            <person name="Stodart B."/>
            <person name="Jeffress S."/>
            <person name="Ash G."/>
            <person name="Arun Chinnappa K."/>
        </authorList>
    </citation>
    <scope>NUCLEOTIDE SEQUENCE [LARGE SCALE GENOMIC DNA]</scope>
    <source>
        <strain evidence="6 7">Hillstone_2</strain>
    </source>
</reference>
<dbReference type="InterPro" id="IPR028160">
    <property type="entry name" value="Slx9-like"/>
</dbReference>
<evidence type="ECO:0000256" key="5">
    <source>
        <dbReference type="SAM" id="MobiDB-lite"/>
    </source>
</evidence>
<evidence type="ECO:0000313" key="6">
    <source>
        <dbReference type="EMBL" id="TKX26070.1"/>
    </source>
</evidence>
<proteinExistence type="inferred from homology"/>
<evidence type="ECO:0000256" key="1">
    <source>
        <dbReference type="ARBA" id="ARBA00004604"/>
    </source>
</evidence>
<feature type="compositionally biased region" description="Acidic residues" evidence="5">
    <location>
        <begin position="114"/>
        <end position="130"/>
    </location>
</feature>
<dbReference type="GO" id="GO:0030688">
    <property type="term" value="C:preribosome, small subunit precursor"/>
    <property type="evidence" value="ECO:0007669"/>
    <property type="project" value="InterPro"/>
</dbReference>